<organism evidence="4 5">
    <name type="scientific">Paradesertivirga mongoliensis</name>
    <dbReference type="NCBI Taxonomy" id="2100740"/>
    <lineage>
        <taxon>Bacteria</taxon>
        <taxon>Pseudomonadati</taxon>
        <taxon>Bacteroidota</taxon>
        <taxon>Sphingobacteriia</taxon>
        <taxon>Sphingobacteriales</taxon>
        <taxon>Sphingobacteriaceae</taxon>
        <taxon>Paradesertivirga</taxon>
    </lineage>
</organism>
<evidence type="ECO:0000256" key="1">
    <source>
        <dbReference type="ARBA" id="ARBA00022553"/>
    </source>
</evidence>
<dbReference type="InterPro" id="IPR011006">
    <property type="entry name" value="CheY-like_superfamily"/>
</dbReference>
<feature type="domain" description="Response regulatory" evidence="3">
    <location>
        <begin position="23"/>
        <end position="141"/>
    </location>
</feature>
<evidence type="ECO:0000259" key="3">
    <source>
        <dbReference type="PROSITE" id="PS50110"/>
    </source>
</evidence>
<keyword evidence="1 2" id="KW-0597">Phosphoprotein</keyword>
<dbReference type="PANTHER" id="PTHR44591:SF3">
    <property type="entry name" value="RESPONSE REGULATORY DOMAIN-CONTAINING PROTEIN"/>
    <property type="match status" value="1"/>
</dbReference>
<dbReference type="Pfam" id="PF00072">
    <property type="entry name" value="Response_reg"/>
    <property type="match status" value="1"/>
</dbReference>
<dbReference type="InterPro" id="IPR050595">
    <property type="entry name" value="Bact_response_regulator"/>
</dbReference>
<name>A0ABW4ZPV8_9SPHI</name>
<reference evidence="5" key="1">
    <citation type="journal article" date="2019" name="Int. J. Syst. Evol. Microbiol.">
        <title>The Global Catalogue of Microorganisms (GCM) 10K type strain sequencing project: providing services to taxonomists for standard genome sequencing and annotation.</title>
        <authorList>
            <consortium name="The Broad Institute Genomics Platform"/>
            <consortium name="The Broad Institute Genome Sequencing Center for Infectious Disease"/>
            <person name="Wu L."/>
            <person name="Ma J."/>
        </authorList>
    </citation>
    <scope>NUCLEOTIDE SEQUENCE [LARGE SCALE GENOMIC DNA]</scope>
    <source>
        <strain evidence="5">KCTC 42217</strain>
    </source>
</reference>
<dbReference type="Gene3D" id="3.40.50.2300">
    <property type="match status" value="1"/>
</dbReference>
<feature type="modified residue" description="4-aspartylphosphate" evidence="2">
    <location>
        <position position="73"/>
    </location>
</feature>
<proteinExistence type="predicted"/>
<evidence type="ECO:0000313" key="4">
    <source>
        <dbReference type="EMBL" id="MFD2163647.1"/>
    </source>
</evidence>
<accession>A0ABW4ZPV8</accession>
<sequence length="165" mass="18793">MQLEHPPVANSDSRRSIAKEKFIILLVDDIKENFLTLEKLLDTDNRCFLKATSGPDALEMVRLHPEVSLILLDVHMPGMSGFEVAKTLNSNPQTCNIPFIFVTANRIEDKNILEGFQKGAVDYLIKPLNPNITRAKVAVFERLFFLKTEPSRRLTSWQTLLKILD</sequence>
<protein>
    <submittedName>
        <fullName evidence="4">Two-component system response regulator</fullName>
    </submittedName>
</protein>
<dbReference type="PANTHER" id="PTHR44591">
    <property type="entry name" value="STRESS RESPONSE REGULATOR PROTEIN 1"/>
    <property type="match status" value="1"/>
</dbReference>
<comment type="caution">
    <text evidence="4">The sequence shown here is derived from an EMBL/GenBank/DDBJ whole genome shotgun (WGS) entry which is preliminary data.</text>
</comment>
<dbReference type="EMBL" id="JBHUHZ010000002">
    <property type="protein sequence ID" value="MFD2163647.1"/>
    <property type="molecule type" value="Genomic_DNA"/>
</dbReference>
<evidence type="ECO:0000256" key="2">
    <source>
        <dbReference type="PROSITE-ProRule" id="PRU00169"/>
    </source>
</evidence>
<dbReference type="SUPFAM" id="SSF52172">
    <property type="entry name" value="CheY-like"/>
    <property type="match status" value="1"/>
</dbReference>
<evidence type="ECO:0000313" key="5">
    <source>
        <dbReference type="Proteomes" id="UP001597387"/>
    </source>
</evidence>
<dbReference type="InterPro" id="IPR001789">
    <property type="entry name" value="Sig_transdc_resp-reg_receiver"/>
</dbReference>
<dbReference type="SMART" id="SM00448">
    <property type="entry name" value="REC"/>
    <property type="match status" value="1"/>
</dbReference>
<keyword evidence="5" id="KW-1185">Reference proteome</keyword>
<dbReference type="RefSeq" id="WP_255900528.1">
    <property type="nucleotide sequence ID" value="NZ_JAFMZO010000002.1"/>
</dbReference>
<dbReference type="Proteomes" id="UP001597387">
    <property type="component" value="Unassembled WGS sequence"/>
</dbReference>
<gene>
    <name evidence="4" type="ORF">ACFSJU_14650</name>
</gene>
<dbReference type="PROSITE" id="PS50110">
    <property type="entry name" value="RESPONSE_REGULATORY"/>
    <property type="match status" value="1"/>
</dbReference>